<feature type="domain" description="SnoaL-like" evidence="1">
    <location>
        <begin position="10"/>
        <end position="103"/>
    </location>
</feature>
<accession>A0ABU8LHV6</accession>
<evidence type="ECO:0000313" key="2">
    <source>
        <dbReference type="EMBL" id="MEJ1090526.1"/>
    </source>
</evidence>
<dbReference type="RefSeq" id="WP_337316971.1">
    <property type="nucleotide sequence ID" value="NZ_JBBDGN010000001.1"/>
</dbReference>
<comment type="caution">
    <text evidence="2">The sequence shown here is derived from an EMBL/GenBank/DDBJ whole genome shotgun (WGS) entry which is preliminary data.</text>
</comment>
<sequence>MDATDALSGLMTAIDERRWEDLSAFLHPDFTCRLVHTGEVFDRDAWVTFNAGYPGFGRLIVEDLVGSGDAAASRALVSGRSEAGVQHFACASFAHLRDGLIVELVEVWTDLEQDAPEGTRGA</sequence>
<dbReference type="EMBL" id="JBBDGN010000001">
    <property type="protein sequence ID" value="MEJ1090526.1"/>
    <property type="molecule type" value="Genomic_DNA"/>
</dbReference>
<dbReference type="SUPFAM" id="SSF54427">
    <property type="entry name" value="NTF2-like"/>
    <property type="match status" value="1"/>
</dbReference>
<dbReference type="InterPro" id="IPR037401">
    <property type="entry name" value="SnoaL-like"/>
</dbReference>
<evidence type="ECO:0000313" key="3">
    <source>
        <dbReference type="Proteomes" id="UP001366085"/>
    </source>
</evidence>
<dbReference type="Gene3D" id="3.10.450.50">
    <property type="match status" value="1"/>
</dbReference>
<proteinExistence type="predicted"/>
<dbReference type="InterPro" id="IPR032710">
    <property type="entry name" value="NTF2-like_dom_sf"/>
</dbReference>
<reference evidence="2 3" key="1">
    <citation type="submission" date="2024-02" db="EMBL/GenBank/DDBJ databases">
        <authorList>
            <person name="Saticioglu I.B."/>
        </authorList>
    </citation>
    <scope>NUCLEOTIDE SEQUENCE [LARGE SCALE GENOMIC DNA]</scope>
    <source>
        <strain evidence="2 3">Mu-43</strain>
    </source>
</reference>
<dbReference type="Proteomes" id="UP001366085">
    <property type="component" value="Unassembled WGS sequence"/>
</dbReference>
<organism evidence="2 3">
    <name type="scientific">Microbacterium istanbulense</name>
    <dbReference type="NCBI Taxonomy" id="3122049"/>
    <lineage>
        <taxon>Bacteria</taxon>
        <taxon>Bacillati</taxon>
        <taxon>Actinomycetota</taxon>
        <taxon>Actinomycetes</taxon>
        <taxon>Micrococcales</taxon>
        <taxon>Microbacteriaceae</taxon>
        <taxon>Microbacterium</taxon>
    </lineage>
</organism>
<evidence type="ECO:0000259" key="1">
    <source>
        <dbReference type="Pfam" id="PF12680"/>
    </source>
</evidence>
<gene>
    <name evidence="2" type="ORF">WDU93_02380</name>
</gene>
<protein>
    <submittedName>
        <fullName evidence="2">Nuclear transport factor 2 family protein</fullName>
    </submittedName>
</protein>
<name>A0ABU8LHV6_9MICO</name>
<dbReference type="Pfam" id="PF12680">
    <property type="entry name" value="SnoaL_2"/>
    <property type="match status" value="1"/>
</dbReference>
<keyword evidence="3" id="KW-1185">Reference proteome</keyword>